<name>A0A0A2MF84_9FLAO</name>
<protein>
    <submittedName>
        <fullName evidence="1">Panthothenate synthetase</fullName>
    </submittedName>
</protein>
<organism evidence="1 2">
    <name type="scientific">Flavobacterium suncheonense GH29-5 = DSM 17707</name>
    <dbReference type="NCBI Taxonomy" id="1121899"/>
    <lineage>
        <taxon>Bacteria</taxon>
        <taxon>Pseudomonadati</taxon>
        <taxon>Bacteroidota</taxon>
        <taxon>Flavobacteriia</taxon>
        <taxon>Flavobacteriales</taxon>
        <taxon>Flavobacteriaceae</taxon>
        <taxon>Flavobacterium</taxon>
    </lineage>
</organism>
<accession>A0A0A2MF84</accession>
<comment type="caution">
    <text evidence="1">The sequence shown here is derived from an EMBL/GenBank/DDBJ whole genome shotgun (WGS) entry which is preliminary data.</text>
</comment>
<reference evidence="1 2" key="1">
    <citation type="submission" date="2013-09" db="EMBL/GenBank/DDBJ databases">
        <authorList>
            <person name="Zeng Z."/>
            <person name="Chen C."/>
        </authorList>
    </citation>
    <scope>NUCLEOTIDE SEQUENCE [LARGE SCALE GENOMIC DNA]</scope>
    <source>
        <strain evidence="1 2">GH29-5</strain>
    </source>
</reference>
<dbReference type="Proteomes" id="UP000030121">
    <property type="component" value="Unassembled WGS sequence"/>
</dbReference>
<dbReference type="EMBL" id="JRLW01000003">
    <property type="protein sequence ID" value="KGO90236.1"/>
    <property type="molecule type" value="Genomic_DNA"/>
</dbReference>
<proteinExistence type="predicted"/>
<dbReference type="AlphaFoldDB" id="A0A0A2MF84"/>
<dbReference type="OrthoDB" id="120749at2"/>
<gene>
    <name evidence="1" type="ORF">Q764_04050</name>
</gene>
<dbReference type="RefSeq" id="WP_026981220.1">
    <property type="nucleotide sequence ID" value="NZ_JRLW01000003.1"/>
</dbReference>
<keyword evidence="2" id="KW-1185">Reference proteome</keyword>
<dbReference type="eggNOG" id="ENOG5032ZRH">
    <property type="taxonomic scope" value="Bacteria"/>
</dbReference>
<evidence type="ECO:0000313" key="2">
    <source>
        <dbReference type="Proteomes" id="UP000030121"/>
    </source>
</evidence>
<sequence length="106" mass="11893">MKMLVNVILPIEPFNSLVRSGKASEILGRIIDDIKPETIYFTEIEGNRGAVMIAEVTDVAQIPAISEPWFLNFEAACEFKPVMTPDDLMRADIAKLAAKWYDVHVL</sequence>
<evidence type="ECO:0000313" key="1">
    <source>
        <dbReference type="EMBL" id="KGO90236.1"/>
    </source>
</evidence>